<dbReference type="Pfam" id="PF13677">
    <property type="entry name" value="MotB_plug"/>
    <property type="match status" value="1"/>
</dbReference>
<feature type="compositionally biased region" description="Acidic residues" evidence="8">
    <location>
        <begin position="99"/>
        <end position="118"/>
    </location>
</feature>
<dbReference type="PANTHER" id="PTHR30329">
    <property type="entry name" value="STATOR ELEMENT OF FLAGELLAR MOTOR COMPLEX"/>
    <property type="match status" value="1"/>
</dbReference>
<proteinExistence type="inferred from homology"/>
<reference evidence="11 12" key="1">
    <citation type="submission" date="2016-07" db="EMBL/GenBank/DDBJ databases">
        <authorList>
            <person name="Lefevre C.T."/>
        </authorList>
    </citation>
    <scope>NUCLEOTIDE SEQUENCE [LARGE SCALE GENOMIC DNA]</scope>
    <source>
        <strain evidence="11">PR1</strain>
    </source>
</reference>
<comment type="similarity">
    <text evidence="2">Belongs to the MotB family.</text>
</comment>
<feature type="region of interest" description="Disordered" evidence="8">
    <location>
        <begin position="237"/>
        <end position="256"/>
    </location>
</feature>
<dbReference type="InterPro" id="IPR050330">
    <property type="entry name" value="Bact_OuterMem_StrucFunc"/>
</dbReference>
<keyword evidence="3" id="KW-1003">Cell membrane</keyword>
<accession>A0A1C3RLN8</accession>
<evidence type="ECO:0000313" key="11">
    <source>
        <dbReference type="EMBL" id="SCA58187.1"/>
    </source>
</evidence>
<sequence length="292" mass="31932">MAEQEEKKCPPQGSPAWMATFADLMSLLLVLFVLLLTFSEMNVIKYKQMAGAMRNAFGISKEDRLAGVIEVDGQLQRKVARNVSPTDIQIPTVSMDIPDTTDEEEFDIDPQESPEEQASDVENEVAKIIAEEAADQGVDVEREGNEVKIRFPSEIAFGSGSSNIGADFADLLDKLTDVIKKSQGQVQVGGHTDNIPLGGGGQYRSNWDLSAARATSVVHHFLNHSDIAPQKMAVQGFGDSRPLVPNDSPENRSRNRRVEITLVLGEGEQEQVNSVQDQLESVFGPRPDGNPK</sequence>
<organism evidence="11 12">
    <name type="scientific">Candidatus Terasakiella magnetica</name>
    <dbReference type="NCBI Taxonomy" id="1867952"/>
    <lineage>
        <taxon>Bacteria</taxon>
        <taxon>Pseudomonadati</taxon>
        <taxon>Pseudomonadota</taxon>
        <taxon>Alphaproteobacteria</taxon>
        <taxon>Rhodospirillales</taxon>
        <taxon>Terasakiellaceae</taxon>
        <taxon>Terasakiella</taxon>
    </lineage>
</organism>
<dbReference type="PROSITE" id="PS51123">
    <property type="entry name" value="OMPA_2"/>
    <property type="match status" value="1"/>
</dbReference>
<evidence type="ECO:0000256" key="8">
    <source>
        <dbReference type="SAM" id="MobiDB-lite"/>
    </source>
</evidence>
<dbReference type="AlphaFoldDB" id="A0A1C3RLN8"/>
<gene>
    <name evidence="11" type="ORF">MTBPR1_90034</name>
</gene>
<dbReference type="Proteomes" id="UP000231658">
    <property type="component" value="Unassembled WGS sequence"/>
</dbReference>
<dbReference type="OrthoDB" id="7170686at2"/>
<evidence type="ECO:0000256" key="7">
    <source>
        <dbReference type="PROSITE-ProRule" id="PRU00473"/>
    </source>
</evidence>
<feature type="region of interest" description="Disordered" evidence="8">
    <location>
        <begin position="269"/>
        <end position="292"/>
    </location>
</feature>
<dbReference type="RefSeq" id="WP_069190191.1">
    <property type="nucleotide sequence ID" value="NZ_FLYE01000048.1"/>
</dbReference>
<dbReference type="Gene3D" id="3.30.1330.60">
    <property type="entry name" value="OmpA-like domain"/>
    <property type="match status" value="1"/>
</dbReference>
<dbReference type="Pfam" id="PF00691">
    <property type="entry name" value="OmpA"/>
    <property type="match status" value="1"/>
</dbReference>
<evidence type="ECO:0000259" key="10">
    <source>
        <dbReference type="PROSITE" id="PS51123"/>
    </source>
</evidence>
<keyword evidence="4 9" id="KW-0812">Transmembrane</keyword>
<dbReference type="InterPro" id="IPR025713">
    <property type="entry name" value="MotB-like_N_dom"/>
</dbReference>
<feature type="region of interest" description="Disordered" evidence="8">
    <location>
        <begin position="92"/>
        <end position="118"/>
    </location>
</feature>
<evidence type="ECO:0000256" key="3">
    <source>
        <dbReference type="ARBA" id="ARBA00022475"/>
    </source>
</evidence>
<keyword evidence="6 7" id="KW-0472">Membrane</keyword>
<evidence type="ECO:0000256" key="5">
    <source>
        <dbReference type="ARBA" id="ARBA00022989"/>
    </source>
</evidence>
<dbReference type="SUPFAM" id="SSF103088">
    <property type="entry name" value="OmpA-like"/>
    <property type="match status" value="1"/>
</dbReference>
<evidence type="ECO:0000256" key="4">
    <source>
        <dbReference type="ARBA" id="ARBA00022692"/>
    </source>
</evidence>
<feature type="compositionally biased region" description="Polar residues" evidence="8">
    <location>
        <begin position="270"/>
        <end position="279"/>
    </location>
</feature>
<keyword evidence="5 9" id="KW-1133">Transmembrane helix</keyword>
<keyword evidence="12" id="KW-1185">Reference proteome</keyword>
<dbReference type="EMBL" id="FLYE01000048">
    <property type="protein sequence ID" value="SCA58187.1"/>
    <property type="molecule type" value="Genomic_DNA"/>
</dbReference>
<comment type="subcellular location">
    <subcellularLocation>
        <location evidence="1">Cell membrane</location>
        <topology evidence="1">Single-pass membrane protein</topology>
    </subcellularLocation>
</comment>
<evidence type="ECO:0000256" key="2">
    <source>
        <dbReference type="ARBA" id="ARBA00008914"/>
    </source>
</evidence>
<name>A0A1C3RLN8_9PROT</name>
<dbReference type="STRING" id="1867952.MTBPR1_90034"/>
<evidence type="ECO:0000256" key="6">
    <source>
        <dbReference type="ARBA" id="ARBA00023136"/>
    </source>
</evidence>
<dbReference type="InterPro" id="IPR036737">
    <property type="entry name" value="OmpA-like_sf"/>
</dbReference>
<evidence type="ECO:0000313" key="12">
    <source>
        <dbReference type="Proteomes" id="UP000231658"/>
    </source>
</evidence>
<evidence type="ECO:0000256" key="1">
    <source>
        <dbReference type="ARBA" id="ARBA00004162"/>
    </source>
</evidence>
<dbReference type="PANTHER" id="PTHR30329:SF21">
    <property type="entry name" value="LIPOPROTEIN YIAD-RELATED"/>
    <property type="match status" value="1"/>
</dbReference>
<protein>
    <submittedName>
        <fullName evidence="11">OmpA family protein</fullName>
    </submittedName>
</protein>
<evidence type="ECO:0000256" key="9">
    <source>
        <dbReference type="SAM" id="Phobius"/>
    </source>
</evidence>
<dbReference type="GO" id="GO:0005886">
    <property type="term" value="C:plasma membrane"/>
    <property type="evidence" value="ECO:0007669"/>
    <property type="project" value="UniProtKB-SubCell"/>
</dbReference>
<feature type="transmembrane region" description="Helical" evidence="9">
    <location>
        <begin position="16"/>
        <end position="38"/>
    </location>
</feature>
<dbReference type="CDD" id="cd07185">
    <property type="entry name" value="OmpA_C-like"/>
    <property type="match status" value="1"/>
</dbReference>
<dbReference type="InterPro" id="IPR006665">
    <property type="entry name" value="OmpA-like"/>
</dbReference>
<feature type="domain" description="OmpA-like" evidence="10">
    <location>
        <begin position="144"/>
        <end position="266"/>
    </location>
</feature>